<organism evidence="9 10">
    <name type="scientific">Terrisporobacter glycolicus ATCC 14880 = DSM 1288</name>
    <dbReference type="NCBI Taxonomy" id="1121315"/>
    <lineage>
        <taxon>Bacteria</taxon>
        <taxon>Bacillati</taxon>
        <taxon>Bacillota</taxon>
        <taxon>Clostridia</taxon>
        <taxon>Peptostreptococcales</taxon>
        <taxon>Peptostreptococcaceae</taxon>
        <taxon>Terrisporobacter</taxon>
    </lineage>
</organism>
<comment type="similarity">
    <text evidence="2">Belongs to the EamA transporter family.</text>
</comment>
<keyword evidence="4 7" id="KW-0812">Transmembrane</keyword>
<gene>
    <name evidence="9" type="ORF">TEGL_16190</name>
</gene>
<feature type="transmembrane region" description="Helical" evidence="7">
    <location>
        <begin position="263"/>
        <end position="279"/>
    </location>
</feature>
<evidence type="ECO:0000256" key="1">
    <source>
        <dbReference type="ARBA" id="ARBA00004651"/>
    </source>
</evidence>
<dbReference type="RefSeq" id="WP_018590236.1">
    <property type="nucleotide sequence ID" value="NZ_CP117523.1"/>
</dbReference>
<feature type="transmembrane region" description="Helical" evidence="7">
    <location>
        <begin position="175"/>
        <end position="195"/>
    </location>
</feature>
<feature type="domain" description="EamA" evidence="8">
    <location>
        <begin position="146"/>
        <end position="278"/>
    </location>
</feature>
<dbReference type="Pfam" id="PF00892">
    <property type="entry name" value="EamA"/>
    <property type="match status" value="2"/>
</dbReference>
<feature type="transmembrane region" description="Helical" evidence="7">
    <location>
        <begin position="207"/>
        <end position="226"/>
    </location>
</feature>
<name>A0ABZ2EUC8_9FIRM</name>
<evidence type="ECO:0000256" key="5">
    <source>
        <dbReference type="ARBA" id="ARBA00022989"/>
    </source>
</evidence>
<keyword evidence="10" id="KW-1185">Reference proteome</keyword>
<dbReference type="EMBL" id="CP117523">
    <property type="protein sequence ID" value="WWD83213.1"/>
    <property type="molecule type" value="Genomic_DNA"/>
</dbReference>
<dbReference type="PANTHER" id="PTHR42920">
    <property type="entry name" value="OS03G0707200 PROTEIN-RELATED"/>
    <property type="match status" value="1"/>
</dbReference>
<evidence type="ECO:0000256" key="4">
    <source>
        <dbReference type="ARBA" id="ARBA00022692"/>
    </source>
</evidence>
<evidence type="ECO:0000259" key="8">
    <source>
        <dbReference type="Pfam" id="PF00892"/>
    </source>
</evidence>
<evidence type="ECO:0000313" key="10">
    <source>
        <dbReference type="Proteomes" id="UP001348492"/>
    </source>
</evidence>
<evidence type="ECO:0000256" key="3">
    <source>
        <dbReference type="ARBA" id="ARBA00022475"/>
    </source>
</evidence>
<dbReference type="SUPFAM" id="SSF103481">
    <property type="entry name" value="Multidrug resistance efflux transporter EmrE"/>
    <property type="match status" value="2"/>
</dbReference>
<evidence type="ECO:0000256" key="7">
    <source>
        <dbReference type="SAM" id="Phobius"/>
    </source>
</evidence>
<accession>A0ABZ2EUC8</accession>
<feature type="transmembrane region" description="Helical" evidence="7">
    <location>
        <begin position="66"/>
        <end position="89"/>
    </location>
</feature>
<keyword evidence="5 7" id="KW-1133">Transmembrane helix</keyword>
<feature type="transmembrane region" description="Helical" evidence="7">
    <location>
        <begin position="95"/>
        <end position="114"/>
    </location>
</feature>
<reference evidence="9 10" key="1">
    <citation type="journal article" date="2023" name="PLoS ONE">
        <title>Genome-based metabolic and phylogenomic analysis of three Terrisporobacter species.</title>
        <authorList>
            <person name="Boer T."/>
            <person name="Bengelsdorf F.R."/>
            <person name="Bomeke M."/>
            <person name="Daniel R."/>
            <person name="Poehlein A."/>
        </authorList>
    </citation>
    <scope>NUCLEOTIDE SEQUENCE [LARGE SCALE GENOMIC DNA]</scope>
    <source>
        <strain evidence="9 10">DSM 1288</strain>
    </source>
</reference>
<keyword evidence="6 7" id="KW-0472">Membrane</keyword>
<evidence type="ECO:0000313" key="9">
    <source>
        <dbReference type="EMBL" id="WWD83213.1"/>
    </source>
</evidence>
<feature type="transmembrane region" description="Helical" evidence="7">
    <location>
        <begin position="144"/>
        <end position="163"/>
    </location>
</feature>
<keyword evidence="3" id="KW-1003">Cell membrane</keyword>
<feature type="domain" description="EamA" evidence="8">
    <location>
        <begin position="5"/>
        <end position="137"/>
    </location>
</feature>
<evidence type="ECO:0000256" key="6">
    <source>
        <dbReference type="ARBA" id="ARBA00023136"/>
    </source>
</evidence>
<feature type="transmembrane region" description="Helical" evidence="7">
    <location>
        <begin position="34"/>
        <end position="54"/>
    </location>
</feature>
<dbReference type="Proteomes" id="UP001348492">
    <property type="component" value="Chromosome"/>
</dbReference>
<proteinExistence type="inferred from homology"/>
<feature type="transmembrane region" description="Helical" evidence="7">
    <location>
        <begin position="238"/>
        <end position="257"/>
    </location>
</feature>
<feature type="transmembrane region" description="Helical" evidence="7">
    <location>
        <begin position="121"/>
        <end position="138"/>
    </location>
</feature>
<comment type="subcellular location">
    <subcellularLocation>
        <location evidence="1">Cell membrane</location>
        <topology evidence="1">Multi-pass membrane protein</topology>
    </subcellularLocation>
</comment>
<evidence type="ECO:0000256" key="2">
    <source>
        <dbReference type="ARBA" id="ARBA00007362"/>
    </source>
</evidence>
<feature type="transmembrane region" description="Helical" evidence="7">
    <location>
        <begin position="7"/>
        <end position="28"/>
    </location>
</feature>
<dbReference type="InterPro" id="IPR000620">
    <property type="entry name" value="EamA_dom"/>
</dbReference>
<dbReference type="InterPro" id="IPR037185">
    <property type="entry name" value="EmrE-like"/>
</dbReference>
<dbReference type="PANTHER" id="PTHR42920:SF5">
    <property type="entry name" value="EAMA DOMAIN-CONTAINING PROTEIN"/>
    <property type="match status" value="1"/>
</dbReference>
<dbReference type="InterPro" id="IPR051258">
    <property type="entry name" value="Diverse_Substrate_Transporter"/>
</dbReference>
<sequence>MKKYLGEIGLFGIAIIWGSGFIGTKLALDGGLSTVQTLTLRFFIASLILGIIFYKKIKENISKESLIAGALLGVFSFVGFATQTLGLVYTTVSKNAFITAVNVVIVPFIGFILYKRKLDKIGVISSFMALVGIAVLSLEADLSINFGDFLTFICAIGFAFHIFFTGEFSKKYNSYVLTVTQFVVAFLLSLILQTVTGETNLNATPVGLMGALYLGIFSTAIGFLLQTMCQSKVDQTRTAIILSTEAVFGTIMSVIIFHEILTTRMVVGCIIIFVSIIVAETKLSFLKKKCVEESTNKIMESQME</sequence>
<protein>
    <recommendedName>
        <fullName evidence="8">EamA domain-containing protein</fullName>
    </recommendedName>
</protein>